<comment type="caution">
    <text evidence="1">The sequence shown here is derived from an EMBL/GenBank/DDBJ whole genome shotgun (WGS) entry which is preliminary data.</text>
</comment>
<accession>A0AAP7ZHU8</accession>
<name>A0AAP7ZHU8_RALSL</name>
<sequence length="70" mass="7664">MTAGYGHFLHQSKWGWDGIRGRSLERCGDVVNSDGTMPFAIASYDQSNNWLKPAGMLQAISPEHPVGMNA</sequence>
<gene>
    <name evidence="1" type="ORF">B7R77_20040</name>
</gene>
<dbReference type="Proteomes" id="UP000216164">
    <property type="component" value="Unassembled WGS sequence"/>
</dbReference>
<proteinExistence type="predicted"/>
<dbReference type="AlphaFoldDB" id="A0AAP7ZHU8"/>
<evidence type="ECO:0000313" key="1">
    <source>
        <dbReference type="EMBL" id="OYQ09245.1"/>
    </source>
</evidence>
<reference evidence="1 2" key="1">
    <citation type="submission" date="2017-04" db="EMBL/GenBank/DDBJ databases">
        <title>Genome Announcement: Closed genomes of Ralstonia solanacearum strains K60, UW551, and UW700.</title>
        <authorList>
            <person name="Hayes M."/>
            <person name="Macintyre A.M."/>
            <person name="Allen C."/>
        </authorList>
    </citation>
    <scope>NUCLEOTIDE SEQUENCE [LARGE SCALE GENOMIC DNA]</scope>
    <source>
        <strain evidence="1 2">UW25</strain>
    </source>
</reference>
<evidence type="ECO:0000313" key="2">
    <source>
        <dbReference type="Proteomes" id="UP000216164"/>
    </source>
</evidence>
<dbReference type="EMBL" id="NCTK01000002">
    <property type="protein sequence ID" value="OYQ09245.1"/>
    <property type="molecule type" value="Genomic_DNA"/>
</dbReference>
<protein>
    <submittedName>
        <fullName evidence="1">Uncharacterized protein</fullName>
    </submittedName>
</protein>
<organism evidence="1 2">
    <name type="scientific">Ralstonia solanacearum K60</name>
    <dbReference type="NCBI Taxonomy" id="1091042"/>
    <lineage>
        <taxon>Bacteria</taxon>
        <taxon>Pseudomonadati</taxon>
        <taxon>Pseudomonadota</taxon>
        <taxon>Betaproteobacteria</taxon>
        <taxon>Burkholderiales</taxon>
        <taxon>Burkholderiaceae</taxon>
        <taxon>Ralstonia</taxon>
        <taxon>Ralstonia solanacearum species complex</taxon>
    </lineage>
</organism>